<feature type="transmembrane region" description="Helical" evidence="1">
    <location>
        <begin position="20"/>
        <end position="39"/>
    </location>
</feature>
<protein>
    <recommendedName>
        <fullName evidence="4">Yip1 domain-containing protein</fullName>
    </recommendedName>
</protein>
<keyword evidence="1" id="KW-0812">Transmembrane</keyword>
<evidence type="ECO:0000313" key="2">
    <source>
        <dbReference type="EMBL" id="KAI5443136.1"/>
    </source>
</evidence>
<dbReference type="Gramene" id="Psat1g076520.1">
    <property type="protein sequence ID" value="Psat1g076520.1.cds"/>
    <property type="gene ID" value="Psat1g076520"/>
</dbReference>
<sequence>MKEMKETQHDPIRVILSDEVLLGVVAVTSMLLCFLLIILPALKMSSSGGKFITDHAGGLSFISFVLVTFFLLFIFGMIASHPVNNNIFTMLYVLLLLTAISVIEMSIVSLVGAMFTLFIWMAAIAKIVYLNWKKIHNVDIVVLKRIQKFVAPICIISVIWNVNRIFHAFNP</sequence>
<accession>A0A9D5BGH1</accession>
<evidence type="ECO:0000256" key="1">
    <source>
        <dbReference type="SAM" id="Phobius"/>
    </source>
</evidence>
<comment type="caution">
    <text evidence="2">The sequence shown here is derived from an EMBL/GenBank/DDBJ whole genome shotgun (WGS) entry which is preliminary data.</text>
</comment>
<evidence type="ECO:0008006" key="4">
    <source>
        <dbReference type="Google" id="ProtNLM"/>
    </source>
</evidence>
<proteinExistence type="predicted"/>
<dbReference type="EMBL" id="JAMSHJ010000001">
    <property type="protein sequence ID" value="KAI5443136.1"/>
    <property type="molecule type" value="Genomic_DNA"/>
</dbReference>
<dbReference type="Proteomes" id="UP001058974">
    <property type="component" value="Chromosome 1"/>
</dbReference>
<organism evidence="2 3">
    <name type="scientific">Pisum sativum</name>
    <name type="common">Garden pea</name>
    <name type="synonym">Lathyrus oleraceus</name>
    <dbReference type="NCBI Taxonomy" id="3888"/>
    <lineage>
        <taxon>Eukaryota</taxon>
        <taxon>Viridiplantae</taxon>
        <taxon>Streptophyta</taxon>
        <taxon>Embryophyta</taxon>
        <taxon>Tracheophyta</taxon>
        <taxon>Spermatophyta</taxon>
        <taxon>Magnoliopsida</taxon>
        <taxon>eudicotyledons</taxon>
        <taxon>Gunneridae</taxon>
        <taxon>Pentapetalae</taxon>
        <taxon>rosids</taxon>
        <taxon>fabids</taxon>
        <taxon>Fabales</taxon>
        <taxon>Fabaceae</taxon>
        <taxon>Papilionoideae</taxon>
        <taxon>50 kb inversion clade</taxon>
        <taxon>NPAAA clade</taxon>
        <taxon>Hologalegina</taxon>
        <taxon>IRL clade</taxon>
        <taxon>Fabeae</taxon>
        <taxon>Lathyrus</taxon>
    </lineage>
</organism>
<keyword evidence="1" id="KW-0472">Membrane</keyword>
<name>A0A9D5BGH1_PEA</name>
<keyword evidence="1" id="KW-1133">Transmembrane helix</keyword>
<keyword evidence="3" id="KW-1185">Reference proteome</keyword>
<gene>
    <name evidence="2" type="ORF">KIW84_011973</name>
</gene>
<feature type="transmembrane region" description="Helical" evidence="1">
    <location>
        <begin position="149"/>
        <end position="169"/>
    </location>
</feature>
<evidence type="ECO:0000313" key="3">
    <source>
        <dbReference type="Proteomes" id="UP001058974"/>
    </source>
</evidence>
<feature type="transmembrane region" description="Helical" evidence="1">
    <location>
        <begin position="59"/>
        <end position="79"/>
    </location>
</feature>
<feature type="transmembrane region" description="Helical" evidence="1">
    <location>
        <begin position="86"/>
        <end position="103"/>
    </location>
</feature>
<dbReference type="AlphaFoldDB" id="A0A9D5BGH1"/>
<feature type="transmembrane region" description="Helical" evidence="1">
    <location>
        <begin position="109"/>
        <end position="129"/>
    </location>
</feature>
<dbReference type="OrthoDB" id="1456743at2759"/>
<reference evidence="2 3" key="1">
    <citation type="journal article" date="2022" name="Nat. Genet.">
        <title>Improved pea reference genome and pan-genome highlight genomic features and evolutionary characteristics.</title>
        <authorList>
            <person name="Yang T."/>
            <person name="Liu R."/>
            <person name="Luo Y."/>
            <person name="Hu S."/>
            <person name="Wang D."/>
            <person name="Wang C."/>
            <person name="Pandey M.K."/>
            <person name="Ge S."/>
            <person name="Xu Q."/>
            <person name="Li N."/>
            <person name="Li G."/>
            <person name="Huang Y."/>
            <person name="Saxena R.K."/>
            <person name="Ji Y."/>
            <person name="Li M."/>
            <person name="Yan X."/>
            <person name="He Y."/>
            <person name="Liu Y."/>
            <person name="Wang X."/>
            <person name="Xiang C."/>
            <person name="Varshney R.K."/>
            <person name="Ding H."/>
            <person name="Gao S."/>
            <person name="Zong X."/>
        </authorList>
    </citation>
    <scope>NUCLEOTIDE SEQUENCE [LARGE SCALE GENOMIC DNA]</scope>
    <source>
        <strain evidence="2 3">cv. Zhongwan 6</strain>
    </source>
</reference>
<dbReference type="Gramene" id="Psat01G0197300-T1">
    <property type="protein sequence ID" value="KAI5443136.1"/>
    <property type="gene ID" value="KIW84_011973"/>
</dbReference>